<sequence length="68" mass="7871">MEILIPDTSVGNPPQHWAVISFTLFRLATLDFLLQYNTTRPNIYIYLMLYLLSMCTTGLLKYQILISS</sequence>
<accession>A0A5N6JRM1</accession>
<proteinExistence type="predicted"/>
<name>A0A5N6JRM1_MONLA</name>
<feature type="transmembrane region" description="Helical" evidence="1">
    <location>
        <begin position="43"/>
        <end position="64"/>
    </location>
</feature>
<keyword evidence="1" id="KW-0812">Transmembrane</keyword>
<keyword evidence="1" id="KW-1133">Transmembrane helix</keyword>
<comment type="caution">
    <text evidence="2">The sequence shown here is derived from an EMBL/GenBank/DDBJ whole genome shotgun (WGS) entry which is preliminary data.</text>
</comment>
<dbReference type="AlphaFoldDB" id="A0A5N6JRM1"/>
<evidence type="ECO:0000313" key="3">
    <source>
        <dbReference type="Proteomes" id="UP000326757"/>
    </source>
</evidence>
<keyword evidence="3" id="KW-1185">Reference proteome</keyword>
<evidence type="ECO:0000256" key="1">
    <source>
        <dbReference type="SAM" id="Phobius"/>
    </source>
</evidence>
<feature type="transmembrane region" description="Helical" evidence="1">
    <location>
        <begin position="16"/>
        <end position="36"/>
    </location>
</feature>
<reference evidence="2 3" key="1">
    <citation type="submission" date="2019-06" db="EMBL/GenBank/DDBJ databases">
        <title>Genome Sequence of the Brown Rot Fungal Pathogen Monilinia laxa.</title>
        <authorList>
            <person name="De Miccolis Angelini R.M."/>
            <person name="Landi L."/>
            <person name="Abate D."/>
            <person name="Pollastro S."/>
            <person name="Romanazzi G."/>
            <person name="Faretra F."/>
        </authorList>
    </citation>
    <scope>NUCLEOTIDE SEQUENCE [LARGE SCALE GENOMIC DNA]</scope>
    <source>
        <strain evidence="2 3">Mlax316</strain>
    </source>
</reference>
<organism evidence="2 3">
    <name type="scientific">Monilinia laxa</name>
    <name type="common">Brown rot fungus</name>
    <name type="synonym">Sclerotinia laxa</name>
    <dbReference type="NCBI Taxonomy" id="61186"/>
    <lineage>
        <taxon>Eukaryota</taxon>
        <taxon>Fungi</taxon>
        <taxon>Dikarya</taxon>
        <taxon>Ascomycota</taxon>
        <taxon>Pezizomycotina</taxon>
        <taxon>Leotiomycetes</taxon>
        <taxon>Helotiales</taxon>
        <taxon>Sclerotiniaceae</taxon>
        <taxon>Monilinia</taxon>
    </lineage>
</organism>
<gene>
    <name evidence="2" type="ORF">EYC80_010099</name>
</gene>
<dbReference type="EMBL" id="VIGI01000015">
    <property type="protein sequence ID" value="KAB8291426.1"/>
    <property type="molecule type" value="Genomic_DNA"/>
</dbReference>
<dbReference type="Proteomes" id="UP000326757">
    <property type="component" value="Unassembled WGS sequence"/>
</dbReference>
<evidence type="ECO:0000313" key="2">
    <source>
        <dbReference type="EMBL" id="KAB8291426.1"/>
    </source>
</evidence>
<protein>
    <submittedName>
        <fullName evidence="2">Uncharacterized protein</fullName>
    </submittedName>
</protein>
<keyword evidence="1" id="KW-0472">Membrane</keyword>